<dbReference type="AlphaFoldDB" id="A0A9D4SB02"/>
<dbReference type="Proteomes" id="UP000828390">
    <property type="component" value="Unassembled WGS sequence"/>
</dbReference>
<gene>
    <name evidence="2" type="ORF">DPMN_021409</name>
</gene>
<protein>
    <recommendedName>
        <fullName evidence="1">A-kinase anchor protein 7-like phosphoesterase domain-containing protein</fullName>
    </recommendedName>
</protein>
<evidence type="ECO:0000313" key="2">
    <source>
        <dbReference type="EMBL" id="KAH3897223.1"/>
    </source>
</evidence>
<dbReference type="Gene3D" id="3.90.1140.10">
    <property type="entry name" value="Cyclic phosphodiesterase"/>
    <property type="match status" value="1"/>
</dbReference>
<evidence type="ECO:0000259" key="1">
    <source>
        <dbReference type="Pfam" id="PF10469"/>
    </source>
</evidence>
<reference evidence="2" key="1">
    <citation type="journal article" date="2019" name="bioRxiv">
        <title>The Genome of the Zebra Mussel, Dreissena polymorpha: A Resource for Invasive Species Research.</title>
        <authorList>
            <person name="McCartney M.A."/>
            <person name="Auch B."/>
            <person name="Kono T."/>
            <person name="Mallez S."/>
            <person name="Zhang Y."/>
            <person name="Obille A."/>
            <person name="Becker A."/>
            <person name="Abrahante J.E."/>
            <person name="Garbe J."/>
            <person name="Badalamenti J.P."/>
            <person name="Herman A."/>
            <person name="Mangelson H."/>
            <person name="Liachko I."/>
            <person name="Sullivan S."/>
            <person name="Sone E.D."/>
            <person name="Koren S."/>
            <person name="Silverstein K.A.T."/>
            <person name="Beckman K.B."/>
            <person name="Gohl D.M."/>
        </authorList>
    </citation>
    <scope>NUCLEOTIDE SEQUENCE</scope>
    <source>
        <strain evidence="2">Duluth1</strain>
        <tissue evidence="2">Whole animal</tissue>
    </source>
</reference>
<dbReference type="EMBL" id="JAIWYP010000001">
    <property type="protein sequence ID" value="KAH3897223.1"/>
    <property type="molecule type" value="Genomic_DNA"/>
</dbReference>
<dbReference type="InterPro" id="IPR019510">
    <property type="entry name" value="AKAP7-like_phosphoesterase"/>
</dbReference>
<reference evidence="2" key="2">
    <citation type="submission" date="2020-11" db="EMBL/GenBank/DDBJ databases">
        <authorList>
            <person name="McCartney M.A."/>
            <person name="Auch B."/>
            <person name="Kono T."/>
            <person name="Mallez S."/>
            <person name="Becker A."/>
            <person name="Gohl D.M."/>
            <person name="Silverstein K.A.T."/>
            <person name="Koren S."/>
            <person name="Bechman K.B."/>
            <person name="Herman A."/>
            <person name="Abrahante J.E."/>
            <person name="Garbe J."/>
        </authorList>
    </citation>
    <scope>NUCLEOTIDE SEQUENCE</scope>
    <source>
        <strain evidence="2">Duluth1</strain>
        <tissue evidence="2">Whole animal</tissue>
    </source>
</reference>
<comment type="caution">
    <text evidence="2">The sequence shown here is derived from an EMBL/GenBank/DDBJ whole genome shotgun (WGS) entry which is preliminary data.</text>
</comment>
<dbReference type="Pfam" id="PF10469">
    <property type="entry name" value="AKAP7_NLS"/>
    <property type="match status" value="1"/>
</dbReference>
<accession>A0A9D4SB02</accession>
<proteinExistence type="predicted"/>
<name>A0A9D4SB02_DREPO</name>
<evidence type="ECO:0000313" key="3">
    <source>
        <dbReference type="Proteomes" id="UP000828390"/>
    </source>
</evidence>
<organism evidence="2 3">
    <name type="scientific">Dreissena polymorpha</name>
    <name type="common">Zebra mussel</name>
    <name type="synonym">Mytilus polymorpha</name>
    <dbReference type="NCBI Taxonomy" id="45954"/>
    <lineage>
        <taxon>Eukaryota</taxon>
        <taxon>Metazoa</taxon>
        <taxon>Spiralia</taxon>
        <taxon>Lophotrochozoa</taxon>
        <taxon>Mollusca</taxon>
        <taxon>Bivalvia</taxon>
        <taxon>Autobranchia</taxon>
        <taxon>Heteroconchia</taxon>
        <taxon>Euheterodonta</taxon>
        <taxon>Imparidentia</taxon>
        <taxon>Neoheterodontei</taxon>
        <taxon>Myida</taxon>
        <taxon>Dreissenoidea</taxon>
        <taxon>Dreissenidae</taxon>
        <taxon>Dreissena</taxon>
    </lineage>
</organism>
<keyword evidence="3" id="KW-1185">Reference proteome</keyword>
<sequence length="64" mass="7642">MGYRCSHFVCVKIGDQSLKRELERMQDLIVDRYPDYDTFRIPSRSFHITVVDIMSLRGESDMKR</sequence>
<feature type="domain" description="A-kinase anchor protein 7-like phosphoesterase" evidence="1">
    <location>
        <begin position="6"/>
        <end position="63"/>
    </location>
</feature>